<dbReference type="InterPro" id="IPR017972">
    <property type="entry name" value="Cyt_P450_CS"/>
</dbReference>
<dbReference type="FunFam" id="1.10.630.10:FF:000018">
    <property type="entry name" value="Cytochrome P450 monooxygenase"/>
    <property type="match status" value="1"/>
</dbReference>
<evidence type="ECO:0000256" key="6">
    <source>
        <dbReference type="ARBA" id="ARBA00023004"/>
    </source>
</evidence>
<dbReference type="InterPro" id="IPR036396">
    <property type="entry name" value="Cyt_P450_sf"/>
</dbReference>
<dbReference type="GO" id="GO:0020037">
    <property type="term" value="F:heme binding"/>
    <property type="evidence" value="ECO:0007669"/>
    <property type="project" value="InterPro"/>
</dbReference>
<dbReference type="RefSeq" id="WP_131340316.1">
    <property type="nucleotide sequence ID" value="NZ_SJJZ01000002.1"/>
</dbReference>
<keyword evidence="3 8" id="KW-0349">Heme</keyword>
<dbReference type="OrthoDB" id="54272at2"/>
<protein>
    <submittedName>
        <fullName evidence="10">Cytochrome P450</fullName>
    </submittedName>
</protein>
<dbReference type="GO" id="GO:0016705">
    <property type="term" value="F:oxidoreductase activity, acting on paired donors, with incorporation or reduction of molecular oxygen"/>
    <property type="evidence" value="ECO:0007669"/>
    <property type="project" value="InterPro"/>
</dbReference>
<evidence type="ECO:0000256" key="3">
    <source>
        <dbReference type="ARBA" id="ARBA00022617"/>
    </source>
</evidence>
<dbReference type="EMBL" id="SJJZ01000002">
    <property type="protein sequence ID" value="TCC08668.1"/>
    <property type="molecule type" value="Genomic_DNA"/>
</dbReference>
<comment type="caution">
    <text evidence="10">The sequence shown here is derived from an EMBL/GenBank/DDBJ whole genome shotgun (WGS) entry which is preliminary data.</text>
</comment>
<dbReference type="PANTHER" id="PTHR46696:SF5">
    <property type="entry name" value="CYTOCHROME P450 BJ-1"/>
    <property type="match status" value="1"/>
</dbReference>
<evidence type="ECO:0000256" key="1">
    <source>
        <dbReference type="ARBA" id="ARBA00001971"/>
    </source>
</evidence>
<organism evidence="10 11">
    <name type="scientific">Kribbella soli</name>
    <dbReference type="NCBI Taxonomy" id="1124743"/>
    <lineage>
        <taxon>Bacteria</taxon>
        <taxon>Bacillati</taxon>
        <taxon>Actinomycetota</taxon>
        <taxon>Actinomycetes</taxon>
        <taxon>Propionibacteriales</taxon>
        <taxon>Kribbellaceae</taxon>
        <taxon>Kribbella</taxon>
    </lineage>
</organism>
<dbReference type="GO" id="GO:0005506">
    <property type="term" value="F:iron ion binding"/>
    <property type="evidence" value="ECO:0007669"/>
    <property type="project" value="InterPro"/>
</dbReference>
<keyword evidence="11" id="KW-1185">Reference proteome</keyword>
<evidence type="ECO:0000256" key="8">
    <source>
        <dbReference type="RuleBase" id="RU000461"/>
    </source>
</evidence>
<proteinExistence type="inferred from homology"/>
<dbReference type="InterPro" id="IPR002397">
    <property type="entry name" value="Cyt_P450_B"/>
</dbReference>
<dbReference type="PRINTS" id="PR00359">
    <property type="entry name" value="BP450"/>
</dbReference>
<gene>
    <name evidence="10" type="ORF">E0H45_22720</name>
</gene>
<dbReference type="PRINTS" id="PR00385">
    <property type="entry name" value="P450"/>
</dbReference>
<evidence type="ECO:0000256" key="4">
    <source>
        <dbReference type="ARBA" id="ARBA00022723"/>
    </source>
</evidence>
<keyword evidence="6 8" id="KW-0408">Iron</keyword>
<dbReference type="GO" id="GO:0004497">
    <property type="term" value="F:monooxygenase activity"/>
    <property type="evidence" value="ECO:0007669"/>
    <property type="project" value="UniProtKB-KW"/>
</dbReference>
<accession>A0A4R0HF21</accession>
<evidence type="ECO:0000256" key="9">
    <source>
        <dbReference type="SAM" id="MobiDB-lite"/>
    </source>
</evidence>
<dbReference type="AlphaFoldDB" id="A0A4R0HF21"/>
<dbReference type="PANTHER" id="PTHR46696">
    <property type="entry name" value="P450, PUTATIVE (EUROFUNG)-RELATED"/>
    <property type="match status" value="1"/>
</dbReference>
<sequence>MTDPSSPADHIRCPVTGYTLPSDGTPLQPSPFFAERRQDGRVHPLRYADGHVGKLVTDHALARAVLSDQRFSQLPRRFPLGPADPAPPSVTADDLRALASGDLLILDGAKHDRIRKTIRSRFTVKAARGHRETIRAIAAEQVDILLAQPKPADLTEHVAEPISARVHAHVLGIPAERVQDYIQHYVHGSSAQATVDFVREIVGYRRTEPGDNVISDLVDSGLTDDEVVGLAAVLMSSGRDSVAYTIATTTVALLTHPEQRQRLTDNPSVAPAVIEEFMRYSTMFVALFPRTATEDLEIDGVRFQAGDSVSVSPVSANRDAERFPEPERFDLGRDAFGHLAFGFGPHGCAGQQLARVEITEAIGALFSRVPSLALVDAEQLRPLPFAHVVPTYRAGAVVVDW</sequence>
<comment type="similarity">
    <text evidence="2 8">Belongs to the cytochrome P450 family.</text>
</comment>
<dbReference type="SUPFAM" id="SSF48264">
    <property type="entry name" value="Cytochrome P450"/>
    <property type="match status" value="1"/>
</dbReference>
<keyword evidence="7 8" id="KW-0503">Monooxygenase</keyword>
<feature type="region of interest" description="Disordered" evidence="9">
    <location>
        <begin position="1"/>
        <end position="25"/>
    </location>
</feature>
<dbReference type="InterPro" id="IPR001128">
    <property type="entry name" value="Cyt_P450"/>
</dbReference>
<reference evidence="10 11" key="1">
    <citation type="submission" date="2019-02" db="EMBL/GenBank/DDBJ databases">
        <title>Kribbella capetownensis sp. nov. and Kribbella speibonae sp. nov., isolated from soil.</title>
        <authorList>
            <person name="Curtis S.M."/>
            <person name="Norton I."/>
            <person name="Everest G.J."/>
            <person name="Meyers P.R."/>
        </authorList>
    </citation>
    <scope>NUCLEOTIDE SEQUENCE [LARGE SCALE GENOMIC DNA]</scope>
    <source>
        <strain evidence="10 11">KCTC 29219</strain>
    </source>
</reference>
<dbReference type="Pfam" id="PF00067">
    <property type="entry name" value="p450"/>
    <property type="match status" value="1"/>
</dbReference>
<comment type="cofactor">
    <cofactor evidence="1">
        <name>heme</name>
        <dbReference type="ChEBI" id="CHEBI:30413"/>
    </cofactor>
</comment>
<evidence type="ECO:0000256" key="2">
    <source>
        <dbReference type="ARBA" id="ARBA00010617"/>
    </source>
</evidence>
<keyword evidence="5 8" id="KW-0560">Oxidoreductase</keyword>
<dbReference type="PROSITE" id="PS00086">
    <property type="entry name" value="CYTOCHROME_P450"/>
    <property type="match status" value="1"/>
</dbReference>
<dbReference type="Gene3D" id="1.10.630.10">
    <property type="entry name" value="Cytochrome P450"/>
    <property type="match status" value="1"/>
</dbReference>
<keyword evidence="4 8" id="KW-0479">Metal-binding</keyword>
<dbReference type="Proteomes" id="UP000292346">
    <property type="component" value="Unassembled WGS sequence"/>
</dbReference>
<evidence type="ECO:0000256" key="7">
    <source>
        <dbReference type="ARBA" id="ARBA00023033"/>
    </source>
</evidence>
<name>A0A4R0HF21_9ACTN</name>
<evidence type="ECO:0000313" key="11">
    <source>
        <dbReference type="Proteomes" id="UP000292346"/>
    </source>
</evidence>
<evidence type="ECO:0000313" key="10">
    <source>
        <dbReference type="EMBL" id="TCC08668.1"/>
    </source>
</evidence>
<evidence type="ECO:0000256" key="5">
    <source>
        <dbReference type="ARBA" id="ARBA00023002"/>
    </source>
</evidence>